<feature type="region of interest" description="Disordered" evidence="6">
    <location>
        <begin position="53"/>
        <end position="81"/>
    </location>
</feature>
<comment type="subcellular location">
    <subcellularLocation>
        <location evidence="1">Nucleus</location>
    </subcellularLocation>
</comment>
<dbReference type="PROSITE" id="PS50048">
    <property type="entry name" value="ZN2_CY6_FUNGAL_2"/>
    <property type="match status" value="1"/>
</dbReference>
<dbReference type="InterPro" id="IPR021858">
    <property type="entry name" value="Fun_TF"/>
</dbReference>
<gene>
    <name evidence="8" type="ORF">ASPZODRAFT_107190</name>
</gene>
<dbReference type="OrthoDB" id="648861at2759"/>
<feature type="domain" description="Zn(2)-C6 fungal-type" evidence="7">
    <location>
        <begin position="19"/>
        <end position="49"/>
    </location>
</feature>
<name>A0A1L9SVC8_9EURO</name>
<dbReference type="STRING" id="1073090.A0A1L9SVC8"/>
<dbReference type="InterPro" id="IPR036864">
    <property type="entry name" value="Zn2-C6_fun-type_DNA-bd_sf"/>
</dbReference>
<dbReference type="GO" id="GO:0003677">
    <property type="term" value="F:DNA binding"/>
    <property type="evidence" value="ECO:0007669"/>
    <property type="project" value="UniProtKB-KW"/>
</dbReference>
<dbReference type="GO" id="GO:0000981">
    <property type="term" value="F:DNA-binding transcription factor activity, RNA polymerase II-specific"/>
    <property type="evidence" value="ECO:0007669"/>
    <property type="project" value="InterPro"/>
</dbReference>
<dbReference type="RefSeq" id="XP_022585537.1">
    <property type="nucleotide sequence ID" value="XM_022720941.1"/>
</dbReference>
<feature type="compositionally biased region" description="Polar residues" evidence="6">
    <location>
        <begin position="70"/>
        <end position="81"/>
    </location>
</feature>
<accession>A0A1L9SVC8</accession>
<keyword evidence="5" id="KW-0539">Nucleus</keyword>
<evidence type="ECO:0000256" key="1">
    <source>
        <dbReference type="ARBA" id="ARBA00004123"/>
    </source>
</evidence>
<organism evidence="8 9">
    <name type="scientific">Penicilliopsis zonata CBS 506.65</name>
    <dbReference type="NCBI Taxonomy" id="1073090"/>
    <lineage>
        <taxon>Eukaryota</taxon>
        <taxon>Fungi</taxon>
        <taxon>Dikarya</taxon>
        <taxon>Ascomycota</taxon>
        <taxon>Pezizomycotina</taxon>
        <taxon>Eurotiomycetes</taxon>
        <taxon>Eurotiomycetidae</taxon>
        <taxon>Eurotiales</taxon>
        <taxon>Aspergillaceae</taxon>
        <taxon>Penicilliopsis</taxon>
    </lineage>
</organism>
<evidence type="ECO:0000256" key="5">
    <source>
        <dbReference type="ARBA" id="ARBA00023242"/>
    </source>
</evidence>
<dbReference type="Pfam" id="PF00172">
    <property type="entry name" value="Zn_clus"/>
    <property type="match status" value="1"/>
</dbReference>
<dbReference type="GO" id="GO:0008270">
    <property type="term" value="F:zinc ion binding"/>
    <property type="evidence" value="ECO:0007669"/>
    <property type="project" value="InterPro"/>
</dbReference>
<keyword evidence="3" id="KW-0238">DNA-binding</keyword>
<dbReference type="VEuPathDB" id="FungiDB:ASPZODRAFT_107190"/>
<dbReference type="PRINTS" id="PR00755">
    <property type="entry name" value="AFLATOXINBRP"/>
</dbReference>
<reference evidence="9" key="1">
    <citation type="journal article" date="2017" name="Genome Biol.">
        <title>Comparative genomics reveals high biological diversity and specific adaptations in the industrially and medically important fungal genus Aspergillus.</title>
        <authorList>
            <person name="de Vries R.P."/>
            <person name="Riley R."/>
            <person name="Wiebenga A."/>
            <person name="Aguilar-Osorio G."/>
            <person name="Amillis S."/>
            <person name="Uchima C.A."/>
            <person name="Anderluh G."/>
            <person name="Asadollahi M."/>
            <person name="Askin M."/>
            <person name="Barry K."/>
            <person name="Battaglia E."/>
            <person name="Bayram O."/>
            <person name="Benocci T."/>
            <person name="Braus-Stromeyer S.A."/>
            <person name="Caldana C."/>
            <person name="Canovas D."/>
            <person name="Cerqueira G.C."/>
            <person name="Chen F."/>
            <person name="Chen W."/>
            <person name="Choi C."/>
            <person name="Clum A."/>
            <person name="Dos Santos R.A."/>
            <person name="Damasio A.R."/>
            <person name="Diallinas G."/>
            <person name="Emri T."/>
            <person name="Fekete E."/>
            <person name="Flipphi M."/>
            <person name="Freyberg S."/>
            <person name="Gallo A."/>
            <person name="Gournas C."/>
            <person name="Habgood R."/>
            <person name="Hainaut M."/>
            <person name="Harispe M.L."/>
            <person name="Henrissat B."/>
            <person name="Hilden K.S."/>
            <person name="Hope R."/>
            <person name="Hossain A."/>
            <person name="Karabika E."/>
            <person name="Karaffa L."/>
            <person name="Karanyi Z."/>
            <person name="Krasevec N."/>
            <person name="Kuo A."/>
            <person name="Kusch H."/>
            <person name="LaButti K."/>
            <person name="Lagendijk E.L."/>
            <person name="Lapidus A."/>
            <person name="Levasseur A."/>
            <person name="Lindquist E."/>
            <person name="Lipzen A."/>
            <person name="Logrieco A.F."/>
            <person name="MacCabe A."/>
            <person name="Maekelae M.R."/>
            <person name="Malavazi I."/>
            <person name="Melin P."/>
            <person name="Meyer V."/>
            <person name="Mielnichuk N."/>
            <person name="Miskei M."/>
            <person name="Molnar A.P."/>
            <person name="Mule G."/>
            <person name="Ngan C.Y."/>
            <person name="Orejas M."/>
            <person name="Orosz E."/>
            <person name="Ouedraogo J.P."/>
            <person name="Overkamp K.M."/>
            <person name="Park H.-S."/>
            <person name="Perrone G."/>
            <person name="Piumi F."/>
            <person name="Punt P.J."/>
            <person name="Ram A.F."/>
            <person name="Ramon A."/>
            <person name="Rauscher S."/>
            <person name="Record E."/>
            <person name="Riano-Pachon D.M."/>
            <person name="Robert V."/>
            <person name="Roehrig J."/>
            <person name="Ruller R."/>
            <person name="Salamov A."/>
            <person name="Salih N.S."/>
            <person name="Samson R.A."/>
            <person name="Sandor E."/>
            <person name="Sanguinetti M."/>
            <person name="Schuetze T."/>
            <person name="Sepcic K."/>
            <person name="Shelest E."/>
            <person name="Sherlock G."/>
            <person name="Sophianopoulou V."/>
            <person name="Squina F.M."/>
            <person name="Sun H."/>
            <person name="Susca A."/>
            <person name="Todd R.B."/>
            <person name="Tsang A."/>
            <person name="Unkles S.E."/>
            <person name="van de Wiele N."/>
            <person name="van Rossen-Uffink D."/>
            <person name="Oliveira J.V."/>
            <person name="Vesth T.C."/>
            <person name="Visser J."/>
            <person name="Yu J.-H."/>
            <person name="Zhou M."/>
            <person name="Andersen M.R."/>
            <person name="Archer D.B."/>
            <person name="Baker S.E."/>
            <person name="Benoit I."/>
            <person name="Brakhage A.A."/>
            <person name="Braus G.H."/>
            <person name="Fischer R."/>
            <person name="Frisvad J.C."/>
            <person name="Goldman G.H."/>
            <person name="Houbraken J."/>
            <person name="Oakley B."/>
            <person name="Pocsi I."/>
            <person name="Scazzocchio C."/>
            <person name="Seiboth B."/>
            <person name="vanKuyk P.A."/>
            <person name="Wortman J."/>
            <person name="Dyer P.S."/>
            <person name="Grigoriev I.V."/>
        </authorList>
    </citation>
    <scope>NUCLEOTIDE SEQUENCE [LARGE SCALE GENOMIC DNA]</scope>
    <source>
        <strain evidence="9">CBS 506.65</strain>
    </source>
</reference>
<dbReference type="SMART" id="SM00066">
    <property type="entry name" value="GAL4"/>
    <property type="match status" value="1"/>
</dbReference>
<dbReference type="EMBL" id="KV878336">
    <property type="protein sequence ID" value="OJJ51027.1"/>
    <property type="molecule type" value="Genomic_DNA"/>
</dbReference>
<sequence>MEIPEARGMGRSGPRRRTGCLTCRARKVRCPEEKPTCANCSRLRLRCVYKSSPNAGGGVSSRRRAEKQLPTLSPTRSASAPRSDFNFFSTVLRSDDQQLPVASLQPFNEQTGAYAPDFSGPFDMLGFIGEITSELQQKHLDLTNGLSEFTSPFIVPGNLGSDVRFEEPQSTLSPDVDSSLVGVIGNPHSEGGDTDQSTASWPETKAPYEEQLLSQFVTSEPPPTIFGPVDTEWTFVRQAILALSKEFSPLLNAIYCFCDIRNATREGSKWRWAPSYYRRASTEIQSCIIGEVADSTLKRVFATVLLLMFSELLSSPELCRPGTSYFHSSYLLLQRFHNRTKSWTGFGHLLISWISLLDVKSLIAGRDGDVLLEIGALPDPPAMHREISISKPDSMARLTAAEKETAEIFSSPNYLVYEAIVSPVFRFFVNAQQVIRRIICIDIHHRSRGTLSDEFEVLQIAHKVGADLEALWNSRPPVMDVYDRPNELFSTLNQAVAVDISRMFRQYVANFLANFIYLHRVAFAIYPRTDRVNGAVDKIIQLATVEATGVSSLPISFLWPLFIAGLEGSLEQRHWVLQAMQKMADPSKDVLQRHPNAEKVLLLLEEMTRRQDATRTWADSKCVRRELFTDSFIII</sequence>
<proteinExistence type="predicted"/>
<dbReference type="PANTHER" id="PTHR37534">
    <property type="entry name" value="TRANSCRIPTIONAL ACTIVATOR PROTEIN UGA3"/>
    <property type="match status" value="1"/>
</dbReference>
<dbReference type="Proteomes" id="UP000184188">
    <property type="component" value="Unassembled WGS sequence"/>
</dbReference>
<keyword evidence="9" id="KW-1185">Reference proteome</keyword>
<keyword evidence="4" id="KW-0804">Transcription</keyword>
<dbReference type="SUPFAM" id="SSF57701">
    <property type="entry name" value="Zn2/Cys6 DNA-binding domain"/>
    <property type="match status" value="1"/>
</dbReference>
<evidence type="ECO:0000256" key="4">
    <source>
        <dbReference type="ARBA" id="ARBA00023163"/>
    </source>
</evidence>
<dbReference type="GeneID" id="34607406"/>
<evidence type="ECO:0000256" key="3">
    <source>
        <dbReference type="ARBA" id="ARBA00023125"/>
    </source>
</evidence>
<protein>
    <recommendedName>
        <fullName evidence="7">Zn(2)-C6 fungal-type domain-containing protein</fullName>
    </recommendedName>
</protein>
<dbReference type="PROSITE" id="PS00463">
    <property type="entry name" value="ZN2_CY6_FUNGAL_1"/>
    <property type="match status" value="1"/>
</dbReference>
<keyword evidence="2" id="KW-0805">Transcription regulation</keyword>
<evidence type="ECO:0000256" key="6">
    <source>
        <dbReference type="SAM" id="MobiDB-lite"/>
    </source>
</evidence>
<dbReference type="InterPro" id="IPR001138">
    <property type="entry name" value="Zn2Cys6_DnaBD"/>
</dbReference>
<dbReference type="Gene3D" id="4.10.240.10">
    <property type="entry name" value="Zn(2)-C6 fungal-type DNA-binding domain"/>
    <property type="match status" value="1"/>
</dbReference>
<dbReference type="AlphaFoldDB" id="A0A1L9SVC8"/>
<evidence type="ECO:0000259" key="7">
    <source>
        <dbReference type="PROSITE" id="PS50048"/>
    </source>
</evidence>
<evidence type="ECO:0000313" key="8">
    <source>
        <dbReference type="EMBL" id="OJJ51027.1"/>
    </source>
</evidence>
<dbReference type="GO" id="GO:0005634">
    <property type="term" value="C:nucleus"/>
    <property type="evidence" value="ECO:0007669"/>
    <property type="project" value="UniProtKB-SubCell"/>
</dbReference>
<evidence type="ECO:0000256" key="2">
    <source>
        <dbReference type="ARBA" id="ARBA00023015"/>
    </source>
</evidence>
<dbReference type="Pfam" id="PF11951">
    <property type="entry name" value="Fungal_trans_2"/>
    <property type="match status" value="1"/>
</dbReference>
<evidence type="ECO:0000313" key="9">
    <source>
        <dbReference type="Proteomes" id="UP000184188"/>
    </source>
</evidence>
<dbReference type="PANTHER" id="PTHR37534:SF46">
    <property type="entry name" value="ZN(II)2CYS6 TRANSCRIPTION FACTOR (EUROFUNG)"/>
    <property type="match status" value="1"/>
</dbReference>
<dbReference type="CDD" id="cd00067">
    <property type="entry name" value="GAL4"/>
    <property type="match status" value="1"/>
</dbReference>